<feature type="region of interest" description="Disordered" evidence="1">
    <location>
        <begin position="773"/>
        <end position="828"/>
    </location>
</feature>
<proteinExistence type="predicted"/>
<dbReference type="Pfam" id="PF01966">
    <property type="entry name" value="HD"/>
    <property type="match status" value="1"/>
</dbReference>
<dbReference type="InterPro" id="IPR003607">
    <property type="entry name" value="HD/PDEase_dom"/>
</dbReference>
<dbReference type="Pfam" id="PF07698">
    <property type="entry name" value="7TM-7TMR_HD"/>
    <property type="match status" value="1"/>
</dbReference>
<accession>A0A1M4XIS3</accession>
<protein>
    <recommendedName>
        <fullName evidence="3">HD/PDEase domain-containing protein</fullName>
    </recommendedName>
</protein>
<dbReference type="SUPFAM" id="SSF109604">
    <property type="entry name" value="HD-domain/PDEase-like"/>
    <property type="match status" value="1"/>
</dbReference>
<keyword evidence="2" id="KW-1133">Transmembrane helix</keyword>
<dbReference type="Proteomes" id="UP000184041">
    <property type="component" value="Unassembled WGS sequence"/>
</dbReference>
<reference evidence="4 5" key="1">
    <citation type="submission" date="2016-11" db="EMBL/GenBank/DDBJ databases">
        <authorList>
            <person name="Jaros S."/>
            <person name="Januszkiewicz K."/>
            <person name="Wedrychowicz H."/>
        </authorList>
    </citation>
    <scope>NUCLEOTIDE SEQUENCE [LARGE SCALE GENOMIC DNA]</scope>
    <source>
        <strain evidence="4 5">DSM 21986</strain>
    </source>
</reference>
<dbReference type="OrthoDB" id="9806952at2"/>
<dbReference type="PANTHER" id="PTHR36442:SF1">
    <property type="entry name" value="CYCLIC-DI-AMP PHOSPHODIESTERASE PGPH"/>
    <property type="match status" value="1"/>
</dbReference>
<name>A0A1M4XIS3_9BACT</name>
<feature type="transmembrane region" description="Helical" evidence="2">
    <location>
        <begin position="387"/>
        <end position="407"/>
    </location>
</feature>
<keyword evidence="2" id="KW-0812">Transmembrane</keyword>
<dbReference type="PANTHER" id="PTHR36442">
    <property type="entry name" value="CYCLIC-DI-AMP PHOSPHODIESTERASE PGPH"/>
    <property type="match status" value="1"/>
</dbReference>
<dbReference type="Gene3D" id="1.10.3210.10">
    <property type="entry name" value="Hypothetical protein af1432"/>
    <property type="match status" value="1"/>
</dbReference>
<organism evidence="4 5">
    <name type="scientific">Fodinibius roseus</name>
    <dbReference type="NCBI Taxonomy" id="1194090"/>
    <lineage>
        <taxon>Bacteria</taxon>
        <taxon>Pseudomonadati</taxon>
        <taxon>Balneolota</taxon>
        <taxon>Balneolia</taxon>
        <taxon>Balneolales</taxon>
        <taxon>Balneolaceae</taxon>
        <taxon>Fodinibius</taxon>
    </lineage>
</organism>
<keyword evidence="5" id="KW-1185">Reference proteome</keyword>
<evidence type="ECO:0000313" key="5">
    <source>
        <dbReference type="Proteomes" id="UP000184041"/>
    </source>
</evidence>
<dbReference type="NCBIfam" id="TIGR00277">
    <property type="entry name" value="HDIG"/>
    <property type="match status" value="1"/>
</dbReference>
<dbReference type="SMART" id="SM00471">
    <property type="entry name" value="HDc"/>
    <property type="match status" value="1"/>
</dbReference>
<sequence length="828" mass="93679">MSILEKLGLAPKKNRGAPVIGEKKKKQEQASSLQKNMYVRILIIVGFLVVLAASVPQTSFKEPVNYSVGEPWRADDLTAPFTFPIKKDEETIAQEREEIKASTPPIYNVNHDAEMRVLGKIDSLFQHFEPVLNSYEEWIAAQQKDETTAKKDSLQFVSRKNSAPHNLSRDSWNTLLENYRRTEILNQPVNTRSGPANEFIGDYLKTQLEDVTETLFNDGIINVDKNELSIDEIIVRDLKEYTERTRNIANIRDIEEAREYARHQFSDIFYEDMSMVASELFNQAIQPNIIFDKQETQAHINEALSSISLSKGAVAQGQVIIRRGDIVTEERLNRLESLADARAQNATDLERWLRYGGDILAVFAIVTIFFFYLYLYRRRIFMNNAMLLLVLIAMSLICVSSSIVYGLESISSYIVPVAIAPIILTIIFDSRVGLLATITLALITGLIDGKNFEFVAATTVACSLGLFSVRDIKKRSQFFFTTPGIVFLSYSVVILAFSMTSFNGWTNLGNELFFVLLNAIFIFITYPLILLFEKSFKVTTDFTLLELSDTNLPLLKKLMTKAPGTFHHSLQVSNLAEAAAGAIGANSLLCRVGGLYHDIGKMENPGYFTENQTETNEHDKLKPRMSALVIKAHVSNGVKIARDREHKLPEVVIDFIETHHGTTLIKFFWDKAKEQADEDKKEIREEDFRYDGPLPQTKETGIMLLADCIEASSRAMKDPNYQKLETLIDKMIDARVNEGQLSKTPLTFQDLTTIKNTFLNILVGIYHSRVEYPEDKKEGGDGDAKRKQKADTIDETEFPPKSAPDRLPEKKEGQDSEPSPPIDEYYNS</sequence>
<feature type="transmembrane region" description="Helical" evidence="2">
    <location>
        <begin position="512"/>
        <end position="532"/>
    </location>
</feature>
<keyword evidence="2" id="KW-0472">Membrane</keyword>
<dbReference type="InterPro" id="IPR006674">
    <property type="entry name" value="HD_domain"/>
</dbReference>
<feature type="transmembrane region" description="Helical" evidence="2">
    <location>
        <begin position="352"/>
        <end position="375"/>
    </location>
</feature>
<feature type="transmembrane region" description="Helical" evidence="2">
    <location>
        <begin position="413"/>
        <end position="443"/>
    </location>
</feature>
<feature type="domain" description="HD/PDEase" evidence="3">
    <location>
        <begin position="561"/>
        <end position="721"/>
    </location>
</feature>
<evidence type="ECO:0000256" key="2">
    <source>
        <dbReference type="SAM" id="Phobius"/>
    </source>
</evidence>
<dbReference type="InterPro" id="IPR006675">
    <property type="entry name" value="HDIG_dom"/>
</dbReference>
<evidence type="ECO:0000259" key="3">
    <source>
        <dbReference type="SMART" id="SM00471"/>
    </source>
</evidence>
<feature type="compositionally biased region" description="Basic and acidic residues" evidence="1">
    <location>
        <begin position="803"/>
        <end position="814"/>
    </location>
</feature>
<gene>
    <name evidence="4" type="ORF">SAMN05443144_104136</name>
</gene>
<feature type="transmembrane region" description="Helical" evidence="2">
    <location>
        <begin position="478"/>
        <end position="500"/>
    </location>
</feature>
<dbReference type="InterPro" id="IPR011624">
    <property type="entry name" value="Metal-dep_PHydrolase_7TM_extra"/>
</dbReference>
<dbReference type="RefSeq" id="WP_073060224.1">
    <property type="nucleotide sequence ID" value="NZ_FQUS01000004.1"/>
</dbReference>
<feature type="compositionally biased region" description="Basic and acidic residues" evidence="1">
    <location>
        <begin position="773"/>
        <end position="792"/>
    </location>
</feature>
<dbReference type="InterPro" id="IPR052722">
    <property type="entry name" value="PgpH_phosphodiesterase"/>
</dbReference>
<dbReference type="AlphaFoldDB" id="A0A1M4XIS3"/>
<evidence type="ECO:0000256" key="1">
    <source>
        <dbReference type="SAM" id="MobiDB-lite"/>
    </source>
</evidence>
<dbReference type="CDD" id="cd00077">
    <property type="entry name" value="HDc"/>
    <property type="match status" value="1"/>
</dbReference>
<dbReference type="Pfam" id="PF07697">
    <property type="entry name" value="7TMR-HDED"/>
    <property type="match status" value="1"/>
</dbReference>
<dbReference type="EMBL" id="FQUS01000004">
    <property type="protein sequence ID" value="SHE93310.1"/>
    <property type="molecule type" value="Genomic_DNA"/>
</dbReference>
<dbReference type="STRING" id="1194090.SAMN05443144_104136"/>
<dbReference type="InterPro" id="IPR011621">
    <property type="entry name" value="Metal-dep_PHydrolase_7TM_intra"/>
</dbReference>
<evidence type="ECO:0000313" key="4">
    <source>
        <dbReference type="EMBL" id="SHE93310.1"/>
    </source>
</evidence>